<keyword evidence="3" id="KW-1185">Reference proteome</keyword>
<dbReference type="PANTHER" id="PTHR43591">
    <property type="entry name" value="METHYLTRANSFERASE"/>
    <property type="match status" value="1"/>
</dbReference>
<dbReference type="CDD" id="cd02440">
    <property type="entry name" value="AdoMet_MTases"/>
    <property type="match status" value="1"/>
</dbReference>
<keyword evidence="2" id="KW-0489">Methyltransferase</keyword>
<dbReference type="EMBL" id="PVTT01000002">
    <property type="protein sequence ID" value="PRY93571.1"/>
    <property type="molecule type" value="Genomic_DNA"/>
</dbReference>
<dbReference type="Proteomes" id="UP000238801">
    <property type="component" value="Unassembled WGS sequence"/>
</dbReference>
<protein>
    <submittedName>
        <fullName evidence="2">Methyltransferase family protein</fullName>
    </submittedName>
</protein>
<dbReference type="AlphaFoldDB" id="A0A2T0X3R1"/>
<sequence length="249" mass="26977">MADHLSLNRDYWNAEAAAWAARGAREWARDPVWGIWERPEAEVGMLEGAAGAELVELGCGTGYVSGWALRAGAARATAVDQSAAQLATARCLAERHAADIAFLEANAEETGLPAGAFDLAISEYGASTWCDPDLWLAEAARLLRPGGHLRFLCAHPLTVAASPPDDGPVSESLHRPWRGMRATHWKADGCVEFALNPADWFAAIRRAGFAVEGLLELYAPRDAAGAEFDCPAEWAKRWPCEIVWKAARR</sequence>
<dbReference type="SUPFAM" id="SSF53335">
    <property type="entry name" value="S-adenosyl-L-methionine-dependent methyltransferases"/>
    <property type="match status" value="1"/>
</dbReference>
<name>A0A2T0X3R1_9RHOB</name>
<dbReference type="GO" id="GO:0032259">
    <property type="term" value="P:methylation"/>
    <property type="evidence" value="ECO:0007669"/>
    <property type="project" value="UniProtKB-KW"/>
</dbReference>
<dbReference type="PANTHER" id="PTHR43591:SF108">
    <property type="entry name" value="S-ADENOSYL-L-METHIONINE-DEPENDENT METHYLTRANSFERASE"/>
    <property type="match status" value="1"/>
</dbReference>
<dbReference type="Pfam" id="PF08241">
    <property type="entry name" value="Methyltransf_11"/>
    <property type="match status" value="1"/>
</dbReference>
<evidence type="ECO:0000313" key="3">
    <source>
        <dbReference type="Proteomes" id="UP000238801"/>
    </source>
</evidence>
<dbReference type="RefSeq" id="WP_106161153.1">
    <property type="nucleotide sequence ID" value="NZ_PVTT01000002.1"/>
</dbReference>
<comment type="caution">
    <text evidence="2">The sequence shown here is derived from an EMBL/GenBank/DDBJ whole genome shotgun (WGS) entry which is preliminary data.</text>
</comment>
<keyword evidence="2" id="KW-0808">Transferase</keyword>
<proteinExistence type="predicted"/>
<feature type="domain" description="Methyltransferase type 11" evidence="1">
    <location>
        <begin position="56"/>
        <end position="150"/>
    </location>
</feature>
<organism evidence="2 3">
    <name type="scientific">Hasllibacter halocynthiae</name>
    <dbReference type="NCBI Taxonomy" id="595589"/>
    <lineage>
        <taxon>Bacteria</taxon>
        <taxon>Pseudomonadati</taxon>
        <taxon>Pseudomonadota</taxon>
        <taxon>Alphaproteobacteria</taxon>
        <taxon>Rhodobacterales</taxon>
        <taxon>Roseobacteraceae</taxon>
        <taxon>Hasllibacter</taxon>
    </lineage>
</organism>
<dbReference type="InterPro" id="IPR013216">
    <property type="entry name" value="Methyltransf_11"/>
</dbReference>
<reference evidence="2 3" key="1">
    <citation type="submission" date="2018-03" db="EMBL/GenBank/DDBJ databases">
        <title>Genomic Encyclopedia of Archaeal and Bacterial Type Strains, Phase II (KMG-II): from individual species to whole genera.</title>
        <authorList>
            <person name="Goeker M."/>
        </authorList>
    </citation>
    <scope>NUCLEOTIDE SEQUENCE [LARGE SCALE GENOMIC DNA]</scope>
    <source>
        <strain evidence="2 3">DSM 29318</strain>
    </source>
</reference>
<dbReference type="GO" id="GO:0008757">
    <property type="term" value="F:S-adenosylmethionine-dependent methyltransferase activity"/>
    <property type="evidence" value="ECO:0007669"/>
    <property type="project" value="InterPro"/>
</dbReference>
<dbReference type="Gene3D" id="3.40.50.150">
    <property type="entry name" value="Vaccinia Virus protein VP39"/>
    <property type="match status" value="1"/>
</dbReference>
<accession>A0A2T0X3R1</accession>
<dbReference type="OrthoDB" id="161159at2"/>
<evidence type="ECO:0000313" key="2">
    <source>
        <dbReference type="EMBL" id="PRY93571.1"/>
    </source>
</evidence>
<evidence type="ECO:0000259" key="1">
    <source>
        <dbReference type="Pfam" id="PF08241"/>
    </source>
</evidence>
<dbReference type="InterPro" id="IPR029063">
    <property type="entry name" value="SAM-dependent_MTases_sf"/>
</dbReference>
<gene>
    <name evidence="2" type="ORF">BCF33_2445</name>
</gene>